<dbReference type="Gene3D" id="3.40.50.620">
    <property type="entry name" value="HUPs"/>
    <property type="match status" value="1"/>
</dbReference>
<gene>
    <name evidence="3" type="ORF">ISP25_05150</name>
</gene>
<name>A0ABW8J4F5_9GAMM</name>
<keyword evidence="1" id="KW-0472">Membrane</keyword>
<evidence type="ECO:0000313" key="4">
    <source>
        <dbReference type="Proteomes" id="UP001620339"/>
    </source>
</evidence>
<dbReference type="EMBL" id="JADIKK010000008">
    <property type="protein sequence ID" value="MFK2876455.1"/>
    <property type="molecule type" value="Genomic_DNA"/>
</dbReference>
<keyword evidence="1" id="KW-1133">Transmembrane helix</keyword>
<feature type="domain" description="DUF218" evidence="2">
    <location>
        <begin position="69"/>
        <end position="230"/>
    </location>
</feature>
<dbReference type="CDD" id="cd06259">
    <property type="entry name" value="YdcF-like"/>
    <property type="match status" value="1"/>
</dbReference>
<evidence type="ECO:0000259" key="2">
    <source>
        <dbReference type="Pfam" id="PF02698"/>
    </source>
</evidence>
<dbReference type="PANTHER" id="PTHR30336:SF4">
    <property type="entry name" value="ENVELOPE BIOGENESIS FACTOR ELYC"/>
    <property type="match status" value="1"/>
</dbReference>
<comment type="caution">
    <text evidence="3">The sequence shown here is derived from an EMBL/GenBank/DDBJ whole genome shotgun (WGS) entry which is preliminary data.</text>
</comment>
<protein>
    <submittedName>
        <fullName evidence="3">YdcF family protein</fullName>
    </submittedName>
</protein>
<reference evidence="3 4" key="1">
    <citation type="submission" date="2020-10" db="EMBL/GenBank/DDBJ databases">
        <title>Phylogeny of dyella-like bacteria.</title>
        <authorList>
            <person name="Fu J."/>
        </authorList>
    </citation>
    <scope>NUCLEOTIDE SEQUENCE [LARGE SCALE GENOMIC DNA]</scope>
    <source>
        <strain evidence="3 4">KACC 19113</strain>
    </source>
</reference>
<dbReference type="PANTHER" id="PTHR30336">
    <property type="entry name" value="INNER MEMBRANE PROTEIN, PROBABLE PERMEASE"/>
    <property type="match status" value="1"/>
</dbReference>
<accession>A0ABW8J4F5</accession>
<proteinExistence type="predicted"/>
<dbReference type="InterPro" id="IPR051599">
    <property type="entry name" value="Cell_Envelope_Assoc"/>
</dbReference>
<keyword evidence="1" id="KW-0812">Transmembrane</keyword>
<dbReference type="Proteomes" id="UP001620339">
    <property type="component" value="Unassembled WGS sequence"/>
</dbReference>
<dbReference type="InterPro" id="IPR014729">
    <property type="entry name" value="Rossmann-like_a/b/a_fold"/>
</dbReference>
<sequence length="252" mass="27637">MTMDVLIVLVLLGLALRVLKRRRTAAVALWLAVLLFLATGCGLLPAWLLDSLQGPYARRPTIAWSPRNAIVLLGAGAQRAADGTAEPGEPAHSRINEALALYRECKASGMDCRLEVSGGDARHIGESEAAVYAAALERMGVSAADLLLEPRSMNTWQNAQFSAPLLHAYGAQRVLLVSSATHLRRASLYFAHFGVAITPVRSDWLKERMDWWPQSWNFAVADVALHEYVGVWRYKLYEAMGWNVRATGPGDA</sequence>
<dbReference type="InterPro" id="IPR003848">
    <property type="entry name" value="DUF218"/>
</dbReference>
<dbReference type="Pfam" id="PF02698">
    <property type="entry name" value="DUF218"/>
    <property type="match status" value="1"/>
</dbReference>
<evidence type="ECO:0000256" key="1">
    <source>
        <dbReference type="SAM" id="Phobius"/>
    </source>
</evidence>
<dbReference type="RefSeq" id="WP_404616273.1">
    <property type="nucleotide sequence ID" value="NZ_JADIKK010000008.1"/>
</dbReference>
<organism evidence="3 4">
    <name type="scientific">Rhodanobacter hydrolyticus</name>
    <dbReference type="NCBI Taxonomy" id="2250595"/>
    <lineage>
        <taxon>Bacteria</taxon>
        <taxon>Pseudomonadati</taxon>
        <taxon>Pseudomonadota</taxon>
        <taxon>Gammaproteobacteria</taxon>
        <taxon>Lysobacterales</taxon>
        <taxon>Rhodanobacteraceae</taxon>
        <taxon>Rhodanobacter</taxon>
    </lineage>
</organism>
<keyword evidence="4" id="KW-1185">Reference proteome</keyword>
<feature type="transmembrane region" description="Helical" evidence="1">
    <location>
        <begin position="27"/>
        <end position="49"/>
    </location>
</feature>
<evidence type="ECO:0000313" key="3">
    <source>
        <dbReference type="EMBL" id="MFK2876455.1"/>
    </source>
</evidence>